<name>A0A383BYH1_9ZZZZ</name>
<feature type="domain" description="Rod shape-determining protein MreC beta-barrel core" evidence="1">
    <location>
        <begin position="123"/>
        <end position="197"/>
    </location>
</feature>
<organism evidence="2">
    <name type="scientific">marine metagenome</name>
    <dbReference type="NCBI Taxonomy" id="408172"/>
    <lineage>
        <taxon>unclassified sequences</taxon>
        <taxon>metagenomes</taxon>
        <taxon>ecological metagenomes</taxon>
    </lineage>
</organism>
<dbReference type="InterPro" id="IPR042177">
    <property type="entry name" value="Cell/Rod_1"/>
</dbReference>
<evidence type="ECO:0000313" key="2">
    <source>
        <dbReference type="EMBL" id="SVE24873.1"/>
    </source>
</evidence>
<reference evidence="2" key="1">
    <citation type="submission" date="2018-05" db="EMBL/GenBank/DDBJ databases">
        <authorList>
            <person name="Lanie J.A."/>
            <person name="Ng W.-L."/>
            <person name="Kazmierczak K.M."/>
            <person name="Andrzejewski T.M."/>
            <person name="Davidsen T.M."/>
            <person name="Wayne K.J."/>
            <person name="Tettelin H."/>
            <person name="Glass J.I."/>
            <person name="Rusch D."/>
            <person name="Podicherti R."/>
            <person name="Tsui H.-C.T."/>
            <person name="Winkler M.E."/>
        </authorList>
    </citation>
    <scope>NUCLEOTIDE SEQUENCE</scope>
</reference>
<proteinExistence type="predicted"/>
<protein>
    <recommendedName>
        <fullName evidence="1">Rod shape-determining protein MreC beta-barrel core domain-containing protein</fullName>
    </recommendedName>
</protein>
<dbReference type="Gene3D" id="2.40.10.340">
    <property type="entry name" value="Rod shape-determining protein MreC, domain 1"/>
    <property type="match status" value="1"/>
</dbReference>
<accession>A0A383BYH1</accession>
<dbReference type="InterPro" id="IPR055342">
    <property type="entry name" value="MreC_beta-barrel_core"/>
</dbReference>
<feature type="non-terminal residue" evidence="2">
    <location>
        <position position="200"/>
    </location>
</feature>
<dbReference type="PANTHER" id="PTHR34138:SF1">
    <property type="entry name" value="CELL SHAPE-DETERMINING PROTEIN MREC"/>
    <property type="match status" value="1"/>
</dbReference>
<dbReference type="EMBL" id="UINC01204238">
    <property type="protein sequence ID" value="SVE24873.1"/>
    <property type="molecule type" value="Genomic_DNA"/>
</dbReference>
<dbReference type="AlphaFoldDB" id="A0A383BYH1"/>
<dbReference type="PANTHER" id="PTHR34138">
    <property type="entry name" value="CELL SHAPE-DETERMINING PROTEIN MREC"/>
    <property type="match status" value="1"/>
</dbReference>
<dbReference type="InterPro" id="IPR007221">
    <property type="entry name" value="MreC"/>
</dbReference>
<gene>
    <name evidence="2" type="ORF">METZ01_LOCUS477727</name>
</gene>
<sequence length="200" mass="21788">MKTISRQASSLLLLIGLLFGFFVMISYQVNRAKTANTVESAIQTVVSPAHRLISGLWIRVSSGWSDYVALTSQAAAADALQQRVTYLERRIMTLEETSRENSRLKELLNLQDRIKPHSIASQIIGRDMAHGYETFTVNRGSRDGVEIGSGVISTTGIVVGRVIQVSPWTAMVQLITNPRNAFGAKIVRTLAHGVVHGAGG</sequence>
<dbReference type="Pfam" id="PF04085">
    <property type="entry name" value="MreC"/>
    <property type="match status" value="1"/>
</dbReference>
<dbReference type="GO" id="GO:0008360">
    <property type="term" value="P:regulation of cell shape"/>
    <property type="evidence" value="ECO:0007669"/>
    <property type="project" value="InterPro"/>
</dbReference>
<dbReference type="GO" id="GO:0005886">
    <property type="term" value="C:plasma membrane"/>
    <property type="evidence" value="ECO:0007669"/>
    <property type="project" value="TreeGrafter"/>
</dbReference>
<evidence type="ECO:0000259" key="1">
    <source>
        <dbReference type="Pfam" id="PF04085"/>
    </source>
</evidence>